<dbReference type="EMBL" id="ACDX02000001">
    <property type="protein sequence ID" value="EFC89864.1"/>
    <property type="molecule type" value="Genomic_DNA"/>
</dbReference>
<proteinExistence type="predicted"/>
<reference evidence="1 2" key="1">
    <citation type="submission" date="2009-10" db="EMBL/GenBank/DDBJ databases">
        <authorList>
            <person name="Weinstock G."/>
            <person name="Sodergren E."/>
            <person name="Clifton S."/>
            <person name="Fulton L."/>
            <person name="Fulton B."/>
            <person name="Courtney L."/>
            <person name="Fronick C."/>
            <person name="Harrison M."/>
            <person name="Strong C."/>
            <person name="Farmer C."/>
            <person name="Delahaunty K."/>
            <person name="Markovic C."/>
            <person name="Hall O."/>
            <person name="Minx P."/>
            <person name="Tomlinson C."/>
            <person name="Mitreva M."/>
            <person name="Nelson J."/>
            <person name="Hou S."/>
            <person name="Wollam A."/>
            <person name="Pepin K.H."/>
            <person name="Johnson M."/>
            <person name="Bhonagiri V."/>
            <person name="Nash W.E."/>
            <person name="Warren W."/>
            <person name="Chinwalla A."/>
            <person name="Mardis E.R."/>
            <person name="Wilson R.K."/>
        </authorList>
    </citation>
    <scope>NUCLEOTIDE SEQUENCE [LARGE SCALE GENOMIC DNA]</scope>
    <source>
        <strain evidence="2">ATCC 25996 / DSM 4631 / NCTC 10774 / M26</strain>
    </source>
</reference>
<evidence type="ECO:0000313" key="2">
    <source>
        <dbReference type="Proteomes" id="UP000003344"/>
    </source>
</evidence>
<name>D2ZST1_NEIM2</name>
<protein>
    <submittedName>
        <fullName evidence="1">Uncharacterized protein</fullName>
    </submittedName>
</protein>
<dbReference type="Proteomes" id="UP000003344">
    <property type="component" value="Unassembled WGS sequence"/>
</dbReference>
<organism evidence="1 2">
    <name type="scientific">Neisseria mucosa (strain ATCC 25996 / DSM 4631 / NCTC 10774 / M26)</name>
    <dbReference type="NCBI Taxonomy" id="546266"/>
    <lineage>
        <taxon>Bacteria</taxon>
        <taxon>Pseudomonadati</taxon>
        <taxon>Pseudomonadota</taxon>
        <taxon>Betaproteobacteria</taxon>
        <taxon>Neisseriales</taxon>
        <taxon>Neisseriaceae</taxon>
        <taxon>Neisseria</taxon>
    </lineage>
</organism>
<evidence type="ECO:0000313" key="1">
    <source>
        <dbReference type="EMBL" id="EFC89864.1"/>
    </source>
</evidence>
<gene>
    <name evidence="1" type="ORF">NEIMUCOT_03663</name>
</gene>
<accession>D2ZST1</accession>
<dbReference type="AlphaFoldDB" id="D2ZST1"/>
<comment type="caution">
    <text evidence="1">The sequence shown here is derived from an EMBL/GenBank/DDBJ whole genome shotgun (WGS) entry which is preliminary data.</text>
</comment>
<sequence>MRAFFIKCGTRSSENQGWVSDDLIVSRRSSETSEAGFAKPFVLL</sequence>